<dbReference type="CDD" id="cd00009">
    <property type="entry name" value="AAA"/>
    <property type="match status" value="1"/>
</dbReference>
<dbReference type="PATRIC" id="fig|1276220.3.peg.976"/>
<dbReference type="GO" id="GO:0006260">
    <property type="term" value="P:DNA replication"/>
    <property type="evidence" value="ECO:0007669"/>
    <property type="project" value="TreeGrafter"/>
</dbReference>
<dbReference type="InterPro" id="IPR027417">
    <property type="entry name" value="P-loop_NTPase"/>
</dbReference>
<dbReference type="HOGENOM" id="CLU_077384_0_0_14"/>
<name>S5MCU0_9MOLU</name>
<dbReference type="Pfam" id="PF01695">
    <property type="entry name" value="IstB_IS21"/>
    <property type="match status" value="1"/>
</dbReference>
<organism evidence="2 3">
    <name type="scientific">Spiroplasma taiwanense CT-1</name>
    <dbReference type="NCBI Taxonomy" id="1276220"/>
    <lineage>
        <taxon>Bacteria</taxon>
        <taxon>Bacillati</taxon>
        <taxon>Mycoplasmatota</taxon>
        <taxon>Mollicutes</taxon>
        <taxon>Entomoplasmatales</taxon>
        <taxon>Spiroplasmataceae</taxon>
        <taxon>Spiroplasma</taxon>
    </lineage>
</organism>
<protein>
    <submittedName>
        <fullName evidence="2">Primosomal protein DnaI</fullName>
    </submittedName>
</protein>
<feature type="domain" description="AAA+ ATPase" evidence="1">
    <location>
        <begin position="141"/>
        <end position="270"/>
    </location>
</feature>
<reference evidence="2 3" key="1">
    <citation type="journal article" date="2013" name="Genome Biol. Evol.">
        <title>Comparison of metabolic capacities and inference of gene content evolution in mosquito-associated Spiroplasma diminutum and S. taiwanense.</title>
        <authorList>
            <person name="Lo W.S."/>
            <person name="Ku C."/>
            <person name="Chen L.L."/>
            <person name="Chang T.H."/>
            <person name="Kuo C.H."/>
        </authorList>
    </citation>
    <scope>NUCLEOTIDE SEQUENCE [LARGE SCALE GENOMIC DNA]</scope>
    <source>
        <strain evidence="2">CT-1</strain>
    </source>
</reference>
<evidence type="ECO:0000313" key="2">
    <source>
        <dbReference type="EMBL" id="AGR41543.1"/>
    </source>
</evidence>
<dbReference type="PANTHER" id="PTHR30050">
    <property type="entry name" value="CHROMOSOMAL REPLICATION INITIATOR PROTEIN DNAA"/>
    <property type="match status" value="1"/>
</dbReference>
<proteinExistence type="predicted"/>
<dbReference type="Proteomes" id="UP000014984">
    <property type="component" value="Chromosome"/>
</dbReference>
<sequence>MKIYSVEELKLNSGLKQLIEKYQIRDSILEREKFILSRFLNEYVYCQKNENLEKCKQIIKGVQQKLIYKNNSFYISSKNCNHWIYENQDFKLFKNILFADYDEISSIKTIDEYIKSVDQNELDKSVIVFLKQFNKSFFSNSKKGFYLYGEPGIGKTYLMKMLANTYAKNDKKVIFVTVNKLIKIMKNNFNISEPMQYSKFFDTCSNVEVLILDDIGAELVSDWSRDELLFGLLNYRLENNLLTHFTSNFSIEQLQKFYLNKKIREKDQIKFDQLKTLRFTERIKGLTNSIEIQGKNKRY</sequence>
<evidence type="ECO:0000259" key="1">
    <source>
        <dbReference type="SMART" id="SM00382"/>
    </source>
</evidence>
<dbReference type="PANTHER" id="PTHR30050:SF8">
    <property type="entry name" value="PRIMOSOMAL PROTEIN DNAI"/>
    <property type="match status" value="1"/>
</dbReference>
<keyword evidence="3" id="KW-1185">Reference proteome</keyword>
<gene>
    <name evidence="2" type="primary">dnaI</name>
    <name evidence="2" type="ORF">STAIW_v1c09570</name>
</gene>
<dbReference type="Gene3D" id="3.40.50.300">
    <property type="entry name" value="P-loop containing nucleotide triphosphate hydrolases"/>
    <property type="match status" value="1"/>
</dbReference>
<dbReference type="InterPro" id="IPR003593">
    <property type="entry name" value="AAA+_ATPase"/>
</dbReference>
<dbReference type="GO" id="GO:0005524">
    <property type="term" value="F:ATP binding"/>
    <property type="evidence" value="ECO:0007669"/>
    <property type="project" value="InterPro"/>
</dbReference>
<dbReference type="eggNOG" id="COG1484">
    <property type="taxonomic scope" value="Bacteria"/>
</dbReference>
<dbReference type="KEGG" id="stai:STAIW_v1c09570"/>
<evidence type="ECO:0000313" key="3">
    <source>
        <dbReference type="Proteomes" id="UP000014984"/>
    </source>
</evidence>
<accession>S5MCU0</accession>
<dbReference type="AlphaFoldDB" id="S5MCU0"/>
<dbReference type="RefSeq" id="WP_020834682.1">
    <property type="nucleotide sequence ID" value="NC_021846.1"/>
</dbReference>
<dbReference type="OrthoDB" id="61127at2"/>
<dbReference type="STRING" id="1276220.STAIW_v1c09570"/>
<dbReference type="SMART" id="SM00382">
    <property type="entry name" value="AAA"/>
    <property type="match status" value="1"/>
</dbReference>
<dbReference type="EMBL" id="CP005074">
    <property type="protein sequence ID" value="AGR41543.1"/>
    <property type="molecule type" value="Genomic_DNA"/>
</dbReference>
<dbReference type="InterPro" id="IPR002611">
    <property type="entry name" value="IstB_ATP-bd"/>
</dbReference>
<dbReference type="SUPFAM" id="SSF52540">
    <property type="entry name" value="P-loop containing nucleoside triphosphate hydrolases"/>
    <property type="match status" value="1"/>
</dbReference>